<accession>A0A0A9EVZ0</accession>
<dbReference type="EMBL" id="GBRH01193629">
    <property type="protein sequence ID" value="JAE04267.1"/>
    <property type="molecule type" value="Transcribed_RNA"/>
</dbReference>
<dbReference type="AlphaFoldDB" id="A0A0A9EVZ0"/>
<reference evidence="1" key="2">
    <citation type="journal article" date="2015" name="Data Brief">
        <title>Shoot transcriptome of the giant reed, Arundo donax.</title>
        <authorList>
            <person name="Barrero R.A."/>
            <person name="Guerrero F.D."/>
            <person name="Moolhuijzen P."/>
            <person name="Goolsby J.A."/>
            <person name="Tidwell J."/>
            <person name="Bellgard S.E."/>
            <person name="Bellgard M.I."/>
        </authorList>
    </citation>
    <scope>NUCLEOTIDE SEQUENCE</scope>
    <source>
        <tissue evidence="1">Shoot tissue taken approximately 20 cm above the soil surface</tissue>
    </source>
</reference>
<evidence type="ECO:0000313" key="1">
    <source>
        <dbReference type="EMBL" id="JAE04267.1"/>
    </source>
</evidence>
<protein>
    <submittedName>
        <fullName evidence="1">Uncharacterized protein</fullName>
    </submittedName>
</protein>
<proteinExistence type="predicted"/>
<name>A0A0A9EVZ0_ARUDO</name>
<organism evidence="1">
    <name type="scientific">Arundo donax</name>
    <name type="common">Giant reed</name>
    <name type="synonym">Donax arundinaceus</name>
    <dbReference type="NCBI Taxonomy" id="35708"/>
    <lineage>
        <taxon>Eukaryota</taxon>
        <taxon>Viridiplantae</taxon>
        <taxon>Streptophyta</taxon>
        <taxon>Embryophyta</taxon>
        <taxon>Tracheophyta</taxon>
        <taxon>Spermatophyta</taxon>
        <taxon>Magnoliopsida</taxon>
        <taxon>Liliopsida</taxon>
        <taxon>Poales</taxon>
        <taxon>Poaceae</taxon>
        <taxon>PACMAD clade</taxon>
        <taxon>Arundinoideae</taxon>
        <taxon>Arundineae</taxon>
        <taxon>Arundo</taxon>
    </lineage>
</organism>
<sequence>MPGVPLKFVNHRTTAETSMEAHWCLGGNYV</sequence>
<reference evidence="1" key="1">
    <citation type="submission" date="2014-09" db="EMBL/GenBank/DDBJ databases">
        <authorList>
            <person name="Magalhaes I.L.F."/>
            <person name="Oliveira U."/>
            <person name="Santos F.R."/>
            <person name="Vidigal T.H.D.A."/>
            <person name="Brescovit A.D."/>
            <person name="Santos A.J."/>
        </authorList>
    </citation>
    <scope>NUCLEOTIDE SEQUENCE</scope>
    <source>
        <tissue evidence="1">Shoot tissue taken approximately 20 cm above the soil surface</tissue>
    </source>
</reference>